<sequence>MAGLRVLRGLLGRLGAPVLSQGITAGTSLLLQVLAARALGLGEYGAFAVYLAVLVSATALYTGYVGDSLAVLDRRDPRIRSALSASALLGLALCFAVGIVTSLILRHGDYVAALLYATMLVGWLLEETFRRVLIARQEFWKLVWNDTGYLLGTAVALVAWFATGAPVTLPMLFAAMGVGTITAIVLGFAQVPPSERRGVRLKAVRLSGLAEVAAFAGWRSLHATLRPAAQLAARVLVANLLSFTAVGMLEAGRLLIAPLQVVVNGAGGFLLAGFAAGERKGRADHGLARRAAILLTGATVLGGLVLTVFAHPLGTLLTGQPVDPVLLLGWVAYLAVWAAGLPYVTEVVARKLARTVFTVRLADSVAGLALAATVLVLGGPVAAVPWLLTAGGLYSAWRLGRIALRTRQVRGDEKTVRIDLEATMRFPPV</sequence>
<feature type="transmembrane region" description="Helical" evidence="6">
    <location>
        <begin position="47"/>
        <end position="70"/>
    </location>
</feature>
<comment type="subcellular location">
    <subcellularLocation>
        <location evidence="1">Cell membrane</location>
        <topology evidence="1">Multi-pass membrane protein</topology>
    </subcellularLocation>
</comment>
<organism evidence="7 8">
    <name type="scientific">Amycolatopsis minnesotensis</name>
    <dbReference type="NCBI Taxonomy" id="337894"/>
    <lineage>
        <taxon>Bacteria</taxon>
        <taxon>Bacillati</taxon>
        <taxon>Actinomycetota</taxon>
        <taxon>Actinomycetes</taxon>
        <taxon>Pseudonocardiales</taxon>
        <taxon>Pseudonocardiaceae</taxon>
        <taxon>Amycolatopsis</taxon>
    </lineage>
</organism>
<accession>A0ABP5DHK9</accession>
<feature type="transmembrane region" description="Helical" evidence="6">
    <location>
        <begin position="147"/>
        <end position="165"/>
    </location>
</feature>
<feature type="transmembrane region" description="Helical" evidence="6">
    <location>
        <begin position="325"/>
        <end position="345"/>
    </location>
</feature>
<feature type="transmembrane region" description="Helical" evidence="6">
    <location>
        <begin position="110"/>
        <end position="126"/>
    </location>
</feature>
<keyword evidence="3 6" id="KW-0812">Transmembrane</keyword>
<feature type="transmembrane region" description="Helical" evidence="6">
    <location>
        <begin position="82"/>
        <end position="104"/>
    </location>
</feature>
<proteinExistence type="predicted"/>
<dbReference type="Proteomes" id="UP001501116">
    <property type="component" value="Unassembled WGS sequence"/>
</dbReference>
<dbReference type="InterPro" id="IPR050833">
    <property type="entry name" value="Poly_Biosynth_Transport"/>
</dbReference>
<evidence type="ECO:0000256" key="3">
    <source>
        <dbReference type="ARBA" id="ARBA00022692"/>
    </source>
</evidence>
<keyword evidence="8" id="KW-1185">Reference proteome</keyword>
<evidence type="ECO:0000256" key="2">
    <source>
        <dbReference type="ARBA" id="ARBA00022475"/>
    </source>
</evidence>
<keyword evidence="5 6" id="KW-0472">Membrane</keyword>
<reference evidence="8" key="1">
    <citation type="journal article" date="2019" name="Int. J. Syst. Evol. Microbiol.">
        <title>The Global Catalogue of Microorganisms (GCM) 10K type strain sequencing project: providing services to taxonomists for standard genome sequencing and annotation.</title>
        <authorList>
            <consortium name="The Broad Institute Genomics Platform"/>
            <consortium name="The Broad Institute Genome Sequencing Center for Infectious Disease"/>
            <person name="Wu L."/>
            <person name="Ma J."/>
        </authorList>
    </citation>
    <scope>NUCLEOTIDE SEQUENCE [LARGE SCALE GENOMIC DNA]</scope>
    <source>
        <strain evidence="8">JCM 14545</strain>
    </source>
</reference>
<name>A0ABP5DHK9_9PSEU</name>
<evidence type="ECO:0000256" key="5">
    <source>
        <dbReference type="ARBA" id="ARBA00023136"/>
    </source>
</evidence>
<dbReference type="EMBL" id="BAAANN010000031">
    <property type="protein sequence ID" value="GAA1979450.1"/>
    <property type="molecule type" value="Genomic_DNA"/>
</dbReference>
<keyword evidence="4 6" id="KW-1133">Transmembrane helix</keyword>
<protein>
    <recommendedName>
        <fullName evidence="9">O-antigen/teichoic acid export membrane protein</fullName>
    </recommendedName>
</protein>
<keyword evidence="2" id="KW-1003">Cell membrane</keyword>
<dbReference type="PANTHER" id="PTHR30250">
    <property type="entry name" value="PST FAMILY PREDICTED COLANIC ACID TRANSPORTER"/>
    <property type="match status" value="1"/>
</dbReference>
<feature type="transmembrane region" description="Helical" evidence="6">
    <location>
        <begin position="171"/>
        <end position="191"/>
    </location>
</feature>
<evidence type="ECO:0000313" key="7">
    <source>
        <dbReference type="EMBL" id="GAA1979450.1"/>
    </source>
</evidence>
<feature type="transmembrane region" description="Helical" evidence="6">
    <location>
        <begin position="231"/>
        <end position="249"/>
    </location>
</feature>
<gene>
    <name evidence="7" type="ORF">GCM10009754_64640</name>
</gene>
<evidence type="ECO:0000256" key="6">
    <source>
        <dbReference type="SAM" id="Phobius"/>
    </source>
</evidence>
<feature type="transmembrane region" description="Helical" evidence="6">
    <location>
        <begin position="12"/>
        <end position="35"/>
    </location>
</feature>
<evidence type="ECO:0000313" key="8">
    <source>
        <dbReference type="Proteomes" id="UP001501116"/>
    </source>
</evidence>
<feature type="transmembrane region" description="Helical" evidence="6">
    <location>
        <begin position="287"/>
        <end position="313"/>
    </location>
</feature>
<evidence type="ECO:0000256" key="1">
    <source>
        <dbReference type="ARBA" id="ARBA00004651"/>
    </source>
</evidence>
<feature type="transmembrane region" description="Helical" evidence="6">
    <location>
        <begin position="255"/>
        <end position="275"/>
    </location>
</feature>
<feature type="transmembrane region" description="Helical" evidence="6">
    <location>
        <begin position="357"/>
        <end position="377"/>
    </location>
</feature>
<comment type="caution">
    <text evidence="7">The sequence shown here is derived from an EMBL/GenBank/DDBJ whole genome shotgun (WGS) entry which is preliminary data.</text>
</comment>
<dbReference type="RefSeq" id="WP_344427599.1">
    <property type="nucleotide sequence ID" value="NZ_BAAANN010000031.1"/>
</dbReference>
<dbReference type="PANTHER" id="PTHR30250:SF26">
    <property type="entry name" value="PSMA PROTEIN"/>
    <property type="match status" value="1"/>
</dbReference>
<evidence type="ECO:0000256" key="4">
    <source>
        <dbReference type="ARBA" id="ARBA00022989"/>
    </source>
</evidence>
<evidence type="ECO:0008006" key="9">
    <source>
        <dbReference type="Google" id="ProtNLM"/>
    </source>
</evidence>